<dbReference type="PROSITE" id="PS51464">
    <property type="entry name" value="SIS"/>
    <property type="match status" value="1"/>
</dbReference>
<evidence type="ECO:0000313" key="2">
    <source>
        <dbReference type="EMBL" id="AYQ54268.1"/>
    </source>
</evidence>
<dbReference type="InterPro" id="IPR050099">
    <property type="entry name" value="SIS_GmhA/DiaA_subfam"/>
</dbReference>
<dbReference type="EMBL" id="CP017686">
    <property type="protein sequence ID" value="AYQ54268.1"/>
    <property type="molecule type" value="Genomic_DNA"/>
</dbReference>
<dbReference type="InterPro" id="IPR001347">
    <property type="entry name" value="SIS_dom"/>
</dbReference>
<keyword evidence="2" id="KW-0413">Isomerase</keyword>
<gene>
    <name evidence="2" type="ORF">BKD89_00330</name>
</gene>
<feature type="domain" description="SIS" evidence="1">
    <location>
        <begin position="36"/>
        <end position="217"/>
    </location>
</feature>
<dbReference type="RefSeq" id="WP_015503979.1">
    <property type="nucleotide sequence ID" value="NZ_CAYARO010000008.1"/>
</dbReference>
<protein>
    <submittedName>
        <fullName evidence="2">Phosphoheptose isomerase</fullName>
    </submittedName>
</protein>
<accession>A0A3G3IF19</accession>
<dbReference type="GO" id="GO:1901135">
    <property type="term" value="P:carbohydrate derivative metabolic process"/>
    <property type="evidence" value="ECO:0007669"/>
    <property type="project" value="InterPro"/>
</dbReference>
<reference evidence="2 3" key="1">
    <citation type="submission" date="2016-10" db="EMBL/GenBank/DDBJ databases">
        <title>Complete genome of the TMA-utilizing, human hosted archaeon Methanomethylophilus alvus Gen. nov, sp. nov., strain Mx-05, derived from a pure culture.</title>
        <authorList>
            <person name="Brugere J.-F."/>
            <person name="Ben Hania W."/>
            <person name="Chaudhary P.P."/>
            <person name="Gaci N."/>
            <person name="Borrel G."/>
            <person name="Cao Van Tuat L."/>
            <person name="Fardeau M.-L."/>
            <person name="Harris H.M.B."/>
            <person name="O'Toole P.W."/>
            <person name="Ollivier B."/>
        </authorList>
    </citation>
    <scope>NUCLEOTIDE SEQUENCE [LARGE SCALE GENOMIC DNA]</scope>
    <source>
        <strain evidence="2 3">Mx-05</strain>
    </source>
</reference>
<dbReference type="OMA" id="EMHILMI"/>
<dbReference type="InterPro" id="IPR035461">
    <property type="entry name" value="GmhA/DiaA"/>
</dbReference>
<evidence type="ECO:0000313" key="3">
    <source>
        <dbReference type="Proteomes" id="UP000273278"/>
    </source>
</evidence>
<evidence type="ECO:0000259" key="1">
    <source>
        <dbReference type="PROSITE" id="PS51464"/>
    </source>
</evidence>
<dbReference type="Pfam" id="PF01380">
    <property type="entry name" value="SIS"/>
    <property type="match status" value="1"/>
</dbReference>
<dbReference type="InterPro" id="IPR046348">
    <property type="entry name" value="SIS_dom_sf"/>
</dbReference>
<dbReference type="Proteomes" id="UP000273278">
    <property type="component" value="Chromosome"/>
</dbReference>
<dbReference type="GO" id="GO:0097367">
    <property type="term" value="F:carbohydrate derivative binding"/>
    <property type="evidence" value="ECO:0007669"/>
    <property type="project" value="InterPro"/>
</dbReference>
<dbReference type="AlphaFoldDB" id="A0A3G3IF19"/>
<dbReference type="Gene3D" id="3.40.50.10490">
    <property type="entry name" value="Glucose-6-phosphate isomerase like protein, domain 1"/>
    <property type="match status" value="1"/>
</dbReference>
<dbReference type="CDD" id="cd05006">
    <property type="entry name" value="SIS_GmhA"/>
    <property type="match status" value="1"/>
</dbReference>
<dbReference type="SUPFAM" id="SSF53697">
    <property type="entry name" value="SIS domain"/>
    <property type="match status" value="1"/>
</dbReference>
<sequence length="220" mass="24224">MKAKVQSSEQIREELFQRYPCLTFCGKEIDEAYRLISECYRKDGKLLLAGNGGSAADSDHFTGEMTKSFRFSRALDRGFEENLVDLYGDEGKELAENLEGGLMAIPLTQFAAANTAFMNDVSPESAFAQLVQTFGRKEDVFVGISTSGNSKNIVKALMAAKARGVRTICLTGKTGGRCKDLCDICICVPETETFKVQELHLPVYHALCSMVEADLFESKV</sequence>
<dbReference type="GeneID" id="41320870"/>
<name>A0A3G3IF19_9ARCH</name>
<dbReference type="PANTHER" id="PTHR30390">
    <property type="entry name" value="SEDOHEPTULOSE 7-PHOSPHATE ISOMERASE / DNAA INITIATOR-ASSOCIATING FACTOR FOR REPLICATION INITIATION"/>
    <property type="match status" value="1"/>
</dbReference>
<organism evidence="2 3">
    <name type="scientific">Methanomethylophilus alvi</name>
    <dbReference type="NCBI Taxonomy" id="1291540"/>
    <lineage>
        <taxon>Archaea</taxon>
        <taxon>Methanobacteriati</taxon>
        <taxon>Thermoplasmatota</taxon>
        <taxon>Thermoplasmata</taxon>
        <taxon>Methanomassiliicoccales</taxon>
        <taxon>Methanomethylophilaceae</taxon>
        <taxon>Methanomethylophilus</taxon>
    </lineage>
</organism>
<proteinExistence type="predicted"/>
<dbReference type="GO" id="GO:0016853">
    <property type="term" value="F:isomerase activity"/>
    <property type="evidence" value="ECO:0007669"/>
    <property type="project" value="UniProtKB-KW"/>
</dbReference>